<dbReference type="PANTHER" id="PTHR34180">
    <property type="entry name" value="PEPTIDASE C45"/>
    <property type="match status" value="1"/>
</dbReference>
<dbReference type="SUPFAM" id="SSF56235">
    <property type="entry name" value="N-terminal nucleophile aminohydrolases (Ntn hydrolases)"/>
    <property type="match status" value="1"/>
</dbReference>
<dbReference type="Gene3D" id="3.60.60.10">
    <property type="entry name" value="Penicillin V Acylase, Chain A"/>
    <property type="match status" value="1"/>
</dbReference>
<dbReference type="NCBIfam" id="NF040521">
    <property type="entry name" value="C45_proenzyme"/>
    <property type="match status" value="1"/>
</dbReference>
<dbReference type="InterPro" id="IPR029055">
    <property type="entry name" value="Ntn_hydrolases_N"/>
</dbReference>
<dbReference type="AlphaFoldDB" id="A0A6N2QXX3"/>
<dbReference type="InterPro" id="IPR005079">
    <property type="entry name" value="Peptidase_C45_hydrolase"/>
</dbReference>
<evidence type="ECO:0000313" key="2">
    <source>
        <dbReference type="EMBL" id="VYS73028.1"/>
    </source>
</evidence>
<dbReference type="EMBL" id="CACRSL010000003">
    <property type="protein sequence ID" value="VYS73028.1"/>
    <property type="molecule type" value="Genomic_DNA"/>
</dbReference>
<dbReference type="Pfam" id="PF03417">
    <property type="entry name" value="AAT"/>
    <property type="match status" value="1"/>
</dbReference>
<gene>
    <name evidence="2" type="ORF">AULFYP135_00062</name>
</gene>
<dbReference type="PANTHER" id="PTHR34180:SF1">
    <property type="entry name" value="BETA-ALANYL-DOPAMINE_CARCININE HYDROLASE"/>
    <property type="match status" value="1"/>
</dbReference>
<reference evidence="2" key="1">
    <citation type="submission" date="2019-11" db="EMBL/GenBank/DDBJ databases">
        <authorList>
            <person name="Feng L."/>
        </authorList>
    </citation>
    <scope>NUCLEOTIDE SEQUENCE</scope>
    <source>
        <strain evidence="2">AundefinedLFYP135</strain>
    </source>
</reference>
<name>A0A6N2QXX3_9FIRM</name>
<protein>
    <submittedName>
        <fullName evidence="2">Acyl-coenzyme A:6-aminopenicillanic acid acyl-transferase</fullName>
    </submittedName>
</protein>
<proteinExistence type="predicted"/>
<dbReference type="InterPro" id="IPR047794">
    <property type="entry name" value="C45_proenzyme-like"/>
</dbReference>
<feature type="domain" description="Peptidase C45 hydrolase" evidence="1">
    <location>
        <begin position="98"/>
        <end position="322"/>
    </location>
</feature>
<accession>A0A6N2QXX3</accession>
<organism evidence="2">
    <name type="scientific">uncultured Anaerotruncus sp</name>
    <dbReference type="NCBI Taxonomy" id="905011"/>
    <lineage>
        <taxon>Bacteria</taxon>
        <taxon>Bacillati</taxon>
        <taxon>Bacillota</taxon>
        <taxon>Clostridia</taxon>
        <taxon>Eubacteriales</taxon>
        <taxon>Oscillospiraceae</taxon>
        <taxon>Anaerotruncus</taxon>
        <taxon>environmental samples</taxon>
    </lineage>
</organism>
<evidence type="ECO:0000259" key="1">
    <source>
        <dbReference type="Pfam" id="PF03417"/>
    </source>
</evidence>
<dbReference type="InterPro" id="IPR047801">
    <property type="entry name" value="Peptidase_C45"/>
</dbReference>
<sequence length="334" mass="37195">MLHFEWTGSHYEVGLRYGTARRQMGMTLGRPEILQLTSEKLAFGRASMEICRREYPEFLEELEGIAQGQEIPLEELCAFFFGMYNFIGGHFCTSFAFRGPDGVVFGRNSDFAVALEPTNENSYYHLTDGNAFVGNSTAPSQMEDGVNCHGLAVGLTLIYPTVKRPGLGAGILTRYLLERCSTVPEAVEELGRLTISSNQTLTLADRAGRMAVVECNCQGMEVLEPEPGTDFVVATNSFHGVGMKRYNPALEDTVFSGLRYQVAKKALDDRWGEPVAFAQELLAGKFGFLCQYDRSKGMDTVWSSIYCLSSPGEIYRCEGNPSRQSFERDCRLKF</sequence>
<dbReference type="GO" id="GO:0016740">
    <property type="term" value="F:transferase activity"/>
    <property type="evidence" value="ECO:0007669"/>
    <property type="project" value="UniProtKB-KW"/>
</dbReference>
<keyword evidence="2" id="KW-0808">Transferase</keyword>